<keyword evidence="2" id="KW-1185">Reference proteome</keyword>
<organism evidence="1 2">
    <name type="scientific">Pararhodobacter marinus</name>
    <dbReference type="NCBI Taxonomy" id="2184063"/>
    <lineage>
        <taxon>Bacteria</taxon>
        <taxon>Pseudomonadati</taxon>
        <taxon>Pseudomonadota</taxon>
        <taxon>Alphaproteobacteria</taxon>
        <taxon>Rhodobacterales</taxon>
        <taxon>Paracoccaceae</taxon>
        <taxon>Pararhodobacter</taxon>
    </lineage>
</organism>
<sequence>MWWSETRTLNRRGFLGLAGALALAGCGFTPVYGPGGAGTALRNAVRVDDPVTRSDFQFLRAVEDILGPPTAPRYALAYTITTEEVGGGDVQDFGATRVQIFGTAAFTLTDTATGRTVAQGEVAGNTAYSTTGTQLASFTAAEDAEARLMRMLADSVVTRLYTEPGLTAE</sequence>
<protein>
    <recommendedName>
        <fullName evidence="3">LPS-assembly lipoprotein</fullName>
    </recommendedName>
</protein>
<accession>A0A2U2CCK0</accession>
<dbReference type="AlphaFoldDB" id="A0A2U2CCK0"/>
<proteinExistence type="predicted"/>
<dbReference type="PROSITE" id="PS51318">
    <property type="entry name" value="TAT"/>
    <property type="match status" value="1"/>
</dbReference>
<gene>
    <name evidence="1" type="ORF">C4N9_07125</name>
</gene>
<dbReference type="InterPro" id="IPR006311">
    <property type="entry name" value="TAT_signal"/>
</dbReference>
<dbReference type="OrthoDB" id="7629596at2"/>
<evidence type="ECO:0000313" key="2">
    <source>
        <dbReference type="Proteomes" id="UP000244940"/>
    </source>
</evidence>
<evidence type="ECO:0000313" key="1">
    <source>
        <dbReference type="EMBL" id="PWE29514.1"/>
    </source>
</evidence>
<name>A0A2U2CCK0_9RHOB</name>
<comment type="caution">
    <text evidence="1">The sequence shown here is derived from an EMBL/GenBank/DDBJ whole genome shotgun (WGS) entry which is preliminary data.</text>
</comment>
<dbReference type="PROSITE" id="PS51257">
    <property type="entry name" value="PROKAR_LIPOPROTEIN"/>
    <property type="match status" value="1"/>
</dbReference>
<dbReference type="Gene3D" id="3.30.160.150">
    <property type="entry name" value="Lipoprotein like domain"/>
    <property type="match status" value="1"/>
</dbReference>
<evidence type="ECO:0008006" key="3">
    <source>
        <dbReference type="Google" id="ProtNLM"/>
    </source>
</evidence>
<dbReference type="EMBL" id="QEYD01000004">
    <property type="protein sequence ID" value="PWE29514.1"/>
    <property type="molecule type" value="Genomic_DNA"/>
</dbReference>
<reference evidence="1 2" key="1">
    <citation type="submission" date="2018-05" db="EMBL/GenBank/DDBJ databases">
        <title>Pararhodobacter marina sp. nov., isolated from deep-sea water of the Indian Ocean.</title>
        <authorList>
            <person name="Lai Q.Sr."/>
            <person name="Liu X."/>
            <person name="Shao Z."/>
        </authorList>
    </citation>
    <scope>NUCLEOTIDE SEQUENCE [LARGE SCALE GENOMIC DNA]</scope>
    <source>
        <strain evidence="1 2">CIC4N-9</strain>
    </source>
</reference>
<dbReference type="Proteomes" id="UP000244940">
    <property type="component" value="Unassembled WGS sequence"/>
</dbReference>